<dbReference type="Pfam" id="PF12796">
    <property type="entry name" value="Ank_2"/>
    <property type="match status" value="1"/>
</dbReference>
<dbReference type="PROSITE" id="PS50088">
    <property type="entry name" value="ANK_REPEAT"/>
    <property type="match status" value="1"/>
</dbReference>
<feature type="repeat" description="ANK" evidence="1">
    <location>
        <begin position="57"/>
        <end position="89"/>
    </location>
</feature>
<evidence type="ECO:0000313" key="3">
    <source>
        <dbReference type="Proteomes" id="UP000717696"/>
    </source>
</evidence>
<dbReference type="OrthoDB" id="20872at2759"/>
<dbReference type="InterPro" id="IPR036770">
    <property type="entry name" value="Ankyrin_rpt-contain_sf"/>
</dbReference>
<name>A0A9P9D708_9HYPO</name>
<proteinExistence type="predicted"/>
<accession>A0A9P9D708</accession>
<dbReference type="AlphaFoldDB" id="A0A9P9D708"/>
<dbReference type="SUPFAM" id="SSF48403">
    <property type="entry name" value="Ankyrin repeat"/>
    <property type="match status" value="1"/>
</dbReference>
<dbReference type="EMBL" id="JAGMUU010000045">
    <property type="protein sequence ID" value="KAH7113662.1"/>
    <property type="molecule type" value="Genomic_DNA"/>
</dbReference>
<gene>
    <name evidence="2" type="ORF">B0J13DRAFT_533800</name>
</gene>
<reference evidence="2" key="1">
    <citation type="journal article" date="2021" name="Nat. Commun.">
        <title>Genetic determinants of endophytism in the Arabidopsis root mycobiome.</title>
        <authorList>
            <person name="Mesny F."/>
            <person name="Miyauchi S."/>
            <person name="Thiergart T."/>
            <person name="Pickel B."/>
            <person name="Atanasova L."/>
            <person name="Karlsson M."/>
            <person name="Huettel B."/>
            <person name="Barry K.W."/>
            <person name="Haridas S."/>
            <person name="Chen C."/>
            <person name="Bauer D."/>
            <person name="Andreopoulos W."/>
            <person name="Pangilinan J."/>
            <person name="LaButti K."/>
            <person name="Riley R."/>
            <person name="Lipzen A."/>
            <person name="Clum A."/>
            <person name="Drula E."/>
            <person name="Henrissat B."/>
            <person name="Kohler A."/>
            <person name="Grigoriev I.V."/>
            <person name="Martin F.M."/>
            <person name="Hacquard S."/>
        </authorList>
    </citation>
    <scope>NUCLEOTIDE SEQUENCE</scope>
    <source>
        <strain evidence="2">MPI-CAGE-AT-0021</strain>
    </source>
</reference>
<evidence type="ECO:0000313" key="2">
    <source>
        <dbReference type="EMBL" id="KAH7113662.1"/>
    </source>
</evidence>
<dbReference type="Gene3D" id="1.25.40.20">
    <property type="entry name" value="Ankyrin repeat-containing domain"/>
    <property type="match status" value="1"/>
</dbReference>
<dbReference type="InterPro" id="IPR002110">
    <property type="entry name" value="Ankyrin_rpt"/>
</dbReference>
<evidence type="ECO:0008006" key="4">
    <source>
        <dbReference type="Google" id="ProtNLM"/>
    </source>
</evidence>
<keyword evidence="1" id="KW-0040">ANK repeat</keyword>
<protein>
    <recommendedName>
        <fullName evidence="4">Ankyrin repeat protein</fullName>
    </recommendedName>
</protein>
<sequence>MTNTDAFGCCSKKVIDLMMVELLFSDYAARHRYVVGNGRYDTYIEEFNHRRHRTGEELGSPLSRAVENGNRNAVELLLKYGARPDFHGHNRYTPLELAERLGSHTIVQMLKSAP</sequence>
<comment type="caution">
    <text evidence="2">The sequence shown here is derived from an EMBL/GenBank/DDBJ whole genome shotgun (WGS) entry which is preliminary data.</text>
</comment>
<dbReference type="Proteomes" id="UP000717696">
    <property type="component" value="Unassembled WGS sequence"/>
</dbReference>
<keyword evidence="3" id="KW-1185">Reference proteome</keyword>
<organism evidence="2 3">
    <name type="scientific">Dactylonectria estremocensis</name>
    <dbReference type="NCBI Taxonomy" id="1079267"/>
    <lineage>
        <taxon>Eukaryota</taxon>
        <taxon>Fungi</taxon>
        <taxon>Dikarya</taxon>
        <taxon>Ascomycota</taxon>
        <taxon>Pezizomycotina</taxon>
        <taxon>Sordariomycetes</taxon>
        <taxon>Hypocreomycetidae</taxon>
        <taxon>Hypocreales</taxon>
        <taxon>Nectriaceae</taxon>
        <taxon>Dactylonectria</taxon>
    </lineage>
</organism>
<evidence type="ECO:0000256" key="1">
    <source>
        <dbReference type="PROSITE-ProRule" id="PRU00023"/>
    </source>
</evidence>